<dbReference type="PANTHER" id="PTHR47967:SF69">
    <property type="entry name" value="ASPARTIC PROTEINASE NANA, CHLOROPLAST"/>
    <property type="match status" value="1"/>
</dbReference>
<protein>
    <recommendedName>
        <fullName evidence="5">Peptidase A1 domain-containing protein</fullName>
    </recommendedName>
</protein>
<dbReference type="Pfam" id="PF14543">
    <property type="entry name" value="TAXi_N"/>
    <property type="match status" value="1"/>
</dbReference>
<accession>A0A8J5HB21</accession>
<dbReference type="Proteomes" id="UP000734854">
    <property type="component" value="Unassembled WGS sequence"/>
</dbReference>
<dbReference type="SUPFAM" id="SSF50630">
    <property type="entry name" value="Acid proteases"/>
    <property type="match status" value="1"/>
</dbReference>
<evidence type="ECO:0000256" key="3">
    <source>
        <dbReference type="ARBA" id="ARBA00022801"/>
    </source>
</evidence>
<dbReference type="GO" id="GO:0008233">
    <property type="term" value="F:peptidase activity"/>
    <property type="evidence" value="ECO:0007669"/>
    <property type="project" value="UniProtKB-KW"/>
</dbReference>
<evidence type="ECO:0000256" key="1">
    <source>
        <dbReference type="ARBA" id="ARBA00007447"/>
    </source>
</evidence>
<dbReference type="EMBL" id="JACMSC010000004">
    <property type="protein sequence ID" value="KAG6523100.1"/>
    <property type="molecule type" value="Genomic_DNA"/>
</dbReference>
<dbReference type="InterPro" id="IPR051708">
    <property type="entry name" value="Plant_Aspart_Prot_A1"/>
</dbReference>
<dbReference type="PANTHER" id="PTHR47967">
    <property type="entry name" value="OS07G0603500 PROTEIN-RELATED"/>
    <property type="match status" value="1"/>
</dbReference>
<evidence type="ECO:0000256" key="4">
    <source>
        <dbReference type="SAM" id="SignalP"/>
    </source>
</evidence>
<comment type="caution">
    <text evidence="6">The sequence shown here is derived from an EMBL/GenBank/DDBJ whole genome shotgun (WGS) entry which is preliminary data.</text>
</comment>
<proteinExistence type="inferred from homology"/>
<dbReference type="InterPro" id="IPR033121">
    <property type="entry name" value="PEPTIDASE_A1"/>
</dbReference>
<sequence length="213" mass="22263">MSTPLLLLFLLCFPFSLAAVAGERSDSFLFELHRRPALPRLDQSCAAALRQAPAAHDPRAARAFPPPAGSFAAPAPAPTSFEMPLNSGAYAGTDQYFVRFQLGTPAQRFELVADTGSDLTWDMCRNSSDGSAGHSIVANESATVISSDGRRTKLWGLVVGCTSSAVGSNFHASDGVLGLGYSDNSFAVRAGPRLRDRHGGVGALPGNRGSAAP</sequence>
<gene>
    <name evidence="6" type="ORF">ZIOFF_012953</name>
</gene>
<keyword evidence="4" id="KW-0732">Signal</keyword>
<keyword evidence="3" id="KW-0378">Hydrolase</keyword>
<evidence type="ECO:0000313" key="6">
    <source>
        <dbReference type="EMBL" id="KAG6523100.1"/>
    </source>
</evidence>
<name>A0A8J5HB21_ZINOF</name>
<keyword evidence="2" id="KW-0645">Protease</keyword>
<evidence type="ECO:0000259" key="5">
    <source>
        <dbReference type="PROSITE" id="PS51767"/>
    </source>
</evidence>
<dbReference type="Gene3D" id="2.40.70.10">
    <property type="entry name" value="Acid Proteases"/>
    <property type="match status" value="2"/>
</dbReference>
<evidence type="ECO:0000313" key="7">
    <source>
        <dbReference type="Proteomes" id="UP000734854"/>
    </source>
</evidence>
<feature type="signal peptide" evidence="4">
    <location>
        <begin position="1"/>
        <end position="18"/>
    </location>
</feature>
<dbReference type="PROSITE" id="PS51767">
    <property type="entry name" value="PEPTIDASE_A1"/>
    <property type="match status" value="1"/>
</dbReference>
<dbReference type="InterPro" id="IPR021109">
    <property type="entry name" value="Peptidase_aspartic_dom_sf"/>
</dbReference>
<feature type="domain" description="Peptidase A1" evidence="5">
    <location>
        <begin position="96"/>
        <end position="213"/>
    </location>
</feature>
<dbReference type="GO" id="GO:0006508">
    <property type="term" value="P:proteolysis"/>
    <property type="evidence" value="ECO:0007669"/>
    <property type="project" value="UniProtKB-KW"/>
</dbReference>
<keyword evidence="7" id="KW-1185">Reference proteome</keyword>
<comment type="similarity">
    <text evidence="1">Belongs to the peptidase A1 family.</text>
</comment>
<reference evidence="6 7" key="1">
    <citation type="submission" date="2020-08" db="EMBL/GenBank/DDBJ databases">
        <title>Plant Genome Project.</title>
        <authorList>
            <person name="Zhang R.-G."/>
        </authorList>
    </citation>
    <scope>NUCLEOTIDE SEQUENCE [LARGE SCALE GENOMIC DNA]</scope>
    <source>
        <tissue evidence="6">Rhizome</tissue>
    </source>
</reference>
<organism evidence="6 7">
    <name type="scientific">Zingiber officinale</name>
    <name type="common">Ginger</name>
    <name type="synonym">Amomum zingiber</name>
    <dbReference type="NCBI Taxonomy" id="94328"/>
    <lineage>
        <taxon>Eukaryota</taxon>
        <taxon>Viridiplantae</taxon>
        <taxon>Streptophyta</taxon>
        <taxon>Embryophyta</taxon>
        <taxon>Tracheophyta</taxon>
        <taxon>Spermatophyta</taxon>
        <taxon>Magnoliopsida</taxon>
        <taxon>Liliopsida</taxon>
        <taxon>Zingiberales</taxon>
        <taxon>Zingiberaceae</taxon>
        <taxon>Zingiber</taxon>
    </lineage>
</organism>
<dbReference type="AlphaFoldDB" id="A0A8J5HB21"/>
<evidence type="ECO:0000256" key="2">
    <source>
        <dbReference type="ARBA" id="ARBA00022670"/>
    </source>
</evidence>
<feature type="chain" id="PRO_5035174461" description="Peptidase A1 domain-containing protein" evidence="4">
    <location>
        <begin position="19"/>
        <end position="213"/>
    </location>
</feature>
<dbReference type="InterPro" id="IPR032861">
    <property type="entry name" value="TAXi_N"/>
</dbReference>